<dbReference type="RefSeq" id="WP_087256223.1">
    <property type="nucleotide sequence ID" value="NZ_NFLB01000006.1"/>
</dbReference>
<proteinExistence type="predicted"/>
<dbReference type="InterPro" id="IPR000182">
    <property type="entry name" value="GNAT_dom"/>
</dbReference>
<comment type="caution">
    <text evidence="2">The sequence shown here is derived from an EMBL/GenBank/DDBJ whole genome shotgun (WGS) entry which is preliminary data.</text>
</comment>
<dbReference type="SUPFAM" id="SSF55729">
    <property type="entry name" value="Acyl-CoA N-acyltransferases (Nat)"/>
    <property type="match status" value="1"/>
</dbReference>
<dbReference type="CDD" id="cd04301">
    <property type="entry name" value="NAT_SF"/>
    <property type="match status" value="1"/>
</dbReference>
<sequence>MIVQQETLNDYNEVYKLIKEAFASGEHADGNEQDLVVELRKSDAFIPELSLVAKIDNELAGHILFTKATVNDNEVLVLAPLAIKPKYQRRGIGMALINEGHKIAKSLGYQYSMVLGSETYYPKASYIEAKDLGVEVPKGIPSKNFMAIKLQKTAKPIKGKLIYAKEFGM</sequence>
<evidence type="ECO:0000313" key="3">
    <source>
        <dbReference type="Proteomes" id="UP000196258"/>
    </source>
</evidence>
<dbReference type="Pfam" id="PF00583">
    <property type="entry name" value="Acetyltransf_1"/>
    <property type="match status" value="1"/>
</dbReference>
<organism evidence="2 3">
    <name type="scientific">Thomasclavelia spiroformis</name>
    <dbReference type="NCBI Taxonomy" id="29348"/>
    <lineage>
        <taxon>Bacteria</taxon>
        <taxon>Bacillati</taxon>
        <taxon>Bacillota</taxon>
        <taxon>Erysipelotrichia</taxon>
        <taxon>Erysipelotrichales</taxon>
        <taxon>Coprobacillaceae</taxon>
        <taxon>Thomasclavelia</taxon>
    </lineage>
</organism>
<keyword evidence="2" id="KW-0808">Transferase</keyword>
<name>A0A1Y4QJ76_9FIRM</name>
<dbReference type="Gene3D" id="3.40.630.30">
    <property type="match status" value="1"/>
</dbReference>
<evidence type="ECO:0000259" key="1">
    <source>
        <dbReference type="PROSITE" id="PS51186"/>
    </source>
</evidence>
<dbReference type="InterPro" id="IPR016181">
    <property type="entry name" value="Acyl_CoA_acyltransferase"/>
</dbReference>
<evidence type="ECO:0000313" key="2">
    <source>
        <dbReference type="EMBL" id="OUQ05309.1"/>
    </source>
</evidence>
<dbReference type="EMBL" id="NFLB01000006">
    <property type="protein sequence ID" value="OUQ05309.1"/>
    <property type="molecule type" value="Genomic_DNA"/>
</dbReference>
<feature type="domain" description="N-acetyltransferase" evidence="1">
    <location>
        <begin position="1"/>
        <end position="155"/>
    </location>
</feature>
<accession>A0A1Y4QJ76</accession>
<reference evidence="3" key="1">
    <citation type="submission" date="2017-04" db="EMBL/GenBank/DDBJ databases">
        <title>Function of individual gut microbiota members based on whole genome sequencing of pure cultures obtained from chicken caecum.</title>
        <authorList>
            <person name="Medvecky M."/>
            <person name="Cejkova D."/>
            <person name="Polansky O."/>
            <person name="Karasova D."/>
            <person name="Kubasova T."/>
            <person name="Cizek A."/>
            <person name="Rychlik I."/>
        </authorList>
    </citation>
    <scope>NUCLEOTIDE SEQUENCE [LARGE SCALE GENOMIC DNA]</scope>
    <source>
        <strain evidence="3">An149</strain>
    </source>
</reference>
<gene>
    <name evidence="2" type="ORF">B5E91_06560</name>
</gene>
<protein>
    <submittedName>
        <fullName evidence="2">GNAT family N-acetyltransferase</fullName>
    </submittedName>
</protein>
<dbReference type="PROSITE" id="PS51186">
    <property type="entry name" value="GNAT"/>
    <property type="match status" value="1"/>
</dbReference>
<dbReference type="GO" id="GO:0016747">
    <property type="term" value="F:acyltransferase activity, transferring groups other than amino-acyl groups"/>
    <property type="evidence" value="ECO:0007669"/>
    <property type="project" value="InterPro"/>
</dbReference>
<dbReference type="AlphaFoldDB" id="A0A1Y4QJ76"/>
<dbReference type="Proteomes" id="UP000196258">
    <property type="component" value="Unassembled WGS sequence"/>
</dbReference>